<sequence>MAALAARRRKGGTRFVPPKTAEDAVPVRRIWPDGVCLTDDGEYAKTWRVSDVNYAAASKEDKEAMFLGYSDLLNSFDSDARAKVTVAVRRLDAEALGRRILIPPKGDGLDRYREEYNAMLIEKATGANSMVREIYLTIAVGGRSIQEARSYFNRASAETAAHLARLGAHCEELDAEGKLRLLRGFYRGGADDLPIDVRASMRRGHSFKDAVAPEGAGIEADRLRVGGRWARALYLTDYASYIKDGFLAELTDARRAMALSIDVVPVPTDEAVREVERRLLGVETNITNWTRRQNANMNYNVAVPYDMEQQRKESREFLDDLMSRDQRMMFATVTLVHFADTPEELDADTEALLSCARKHLCRLSVLRFQQLDGLSTALPIGVRRIEAMRTLTTESLAVLMPFRVQEIMEEGGMYFGENAISRNLILCDKSRLLNPNAFVLGVPGSGKSFSTKELIAMLALSTDDDIVICDPEREYASLAEALGGEVVRIAAGSPHHINAMDMVEGYGEGGNPVADKSEFVLSLFEQLDRRGLGPQAKSVVDRCTSAVYADYLRGGEAPTLAHLRDKLLAQPEPQARDLALSLELFTSGTLDAFAHPTNVDTRNRLLVYDIMDLGRQLKTMGLLVITDAMLNRVTDNWRAGRRTHIFIDEFHVVFENEYSGAFFNSAWRRFRKRNAYPTAITQNVEYLLDSVLASTMLSNSELIVMLNQAAADRGKLGELLNISREQMGYITNAEAGCGLLRYGGAIVPFANRFPRDTELYRLMTTKPGE</sequence>
<dbReference type="InterPro" id="IPR027417">
    <property type="entry name" value="P-loop_NTPase"/>
</dbReference>
<evidence type="ECO:0000313" key="4">
    <source>
        <dbReference type="Proteomes" id="UP000253752"/>
    </source>
</evidence>
<dbReference type="EMBL" id="PPTX01000002">
    <property type="protein sequence ID" value="RDB81600.1"/>
    <property type="molecule type" value="Genomic_DNA"/>
</dbReference>
<evidence type="ECO:0000313" key="2">
    <source>
        <dbReference type="EMBL" id="RDB81600.1"/>
    </source>
</evidence>
<dbReference type="SUPFAM" id="SSF52540">
    <property type="entry name" value="P-loop containing nucleoside triphosphate hydrolases"/>
    <property type="match status" value="1"/>
</dbReference>
<dbReference type="PANTHER" id="PTHR30121">
    <property type="entry name" value="UNCHARACTERIZED PROTEIN YJGR-RELATED"/>
    <property type="match status" value="1"/>
</dbReference>
<dbReference type="PANTHER" id="PTHR30121:SF6">
    <property type="entry name" value="SLR6007 PROTEIN"/>
    <property type="match status" value="1"/>
</dbReference>
<dbReference type="NCBIfam" id="NF045971">
    <property type="entry name" value="conju_CD1110"/>
    <property type="match status" value="1"/>
</dbReference>
<dbReference type="GeneID" id="62676725"/>
<dbReference type="InterPro" id="IPR051162">
    <property type="entry name" value="T4SS_component"/>
</dbReference>
<protein>
    <submittedName>
        <fullName evidence="2">DUF87 domain-containing protein</fullName>
    </submittedName>
</protein>
<name>A0A369MVW6_EGGLN</name>
<organism evidence="2 4">
    <name type="scientific">Eggerthella lenta</name>
    <name type="common">Eubacterium lentum</name>
    <dbReference type="NCBI Taxonomy" id="84112"/>
    <lineage>
        <taxon>Bacteria</taxon>
        <taxon>Bacillati</taxon>
        <taxon>Actinomycetota</taxon>
        <taxon>Coriobacteriia</taxon>
        <taxon>Eggerthellales</taxon>
        <taxon>Eggerthellaceae</taxon>
        <taxon>Eggerthella</taxon>
    </lineage>
</organism>
<evidence type="ECO:0000259" key="1">
    <source>
        <dbReference type="Pfam" id="PF01935"/>
    </source>
</evidence>
<dbReference type="Gene3D" id="1.10.8.730">
    <property type="match status" value="1"/>
</dbReference>
<evidence type="ECO:0000313" key="5">
    <source>
        <dbReference type="Proteomes" id="UP000253915"/>
    </source>
</evidence>
<dbReference type="AlphaFoldDB" id="A0A369MVW6"/>
<dbReference type="EMBL" id="PPUQ01000017">
    <property type="protein sequence ID" value="RDC36285.1"/>
    <property type="molecule type" value="Genomic_DNA"/>
</dbReference>
<dbReference type="Pfam" id="PF01935">
    <property type="entry name" value="DUF87"/>
    <property type="match status" value="1"/>
</dbReference>
<gene>
    <name evidence="3" type="ORF">C1853_11620</name>
    <name evidence="2" type="ORF">C1872_02705</name>
</gene>
<dbReference type="Proteomes" id="UP000253915">
    <property type="component" value="Unassembled WGS sequence"/>
</dbReference>
<proteinExistence type="predicted"/>
<dbReference type="Proteomes" id="UP000253752">
    <property type="component" value="Unassembled WGS sequence"/>
</dbReference>
<feature type="domain" description="Helicase HerA central" evidence="1">
    <location>
        <begin position="430"/>
        <end position="502"/>
    </location>
</feature>
<evidence type="ECO:0000313" key="3">
    <source>
        <dbReference type="EMBL" id="RDC36285.1"/>
    </source>
</evidence>
<dbReference type="RefSeq" id="WP_009305522.1">
    <property type="nucleotide sequence ID" value="NZ_CABMOO010000016.1"/>
</dbReference>
<comment type="caution">
    <text evidence="2">The sequence shown here is derived from an EMBL/GenBank/DDBJ whole genome shotgun (WGS) entry which is preliminary data.</text>
</comment>
<reference evidence="4 5" key="1">
    <citation type="journal article" date="2018" name="Elife">
        <title>Discovery and characterization of a prevalent human gut bacterial enzyme sufficient for the inactivation of a family of plant toxins.</title>
        <authorList>
            <person name="Koppel N."/>
            <person name="Bisanz J.E."/>
            <person name="Pandelia M.E."/>
            <person name="Turnbaugh P.J."/>
            <person name="Balskus E.P."/>
        </authorList>
    </citation>
    <scope>NUCLEOTIDE SEQUENCE [LARGE SCALE GENOMIC DNA]</scope>
    <source>
        <strain evidence="3 5">16A</strain>
        <strain evidence="2 4">MR1 #12</strain>
    </source>
</reference>
<dbReference type="Gene3D" id="3.40.50.300">
    <property type="entry name" value="P-loop containing nucleotide triphosphate hydrolases"/>
    <property type="match status" value="1"/>
</dbReference>
<dbReference type="InterPro" id="IPR002789">
    <property type="entry name" value="HerA_central"/>
</dbReference>
<accession>A0A369MVW6</accession>